<evidence type="ECO:0000256" key="3">
    <source>
        <dbReference type="SAM" id="MobiDB-lite"/>
    </source>
</evidence>
<accession>A0ABN9PS81</accession>
<gene>
    <name evidence="4" type="ORF">PCOR1329_LOCUS5492</name>
</gene>
<dbReference type="Gene3D" id="1.25.40.10">
    <property type="entry name" value="Tetratricopeptide repeat domain"/>
    <property type="match status" value="2"/>
</dbReference>
<evidence type="ECO:0000256" key="2">
    <source>
        <dbReference type="PROSITE-ProRule" id="PRU00708"/>
    </source>
</evidence>
<feature type="region of interest" description="Disordered" evidence="3">
    <location>
        <begin position="150"/>
        <end position="174"/>
    </location>
</feature>
<comment type="caution">
    <text evidence="4">The sequence shown here is derived from an EMBL/GenBank/DDBJ whole genome shotgun (WGS) entry which is preliminary data.</text>
</comment>
<protein>
    <recommendedName>
        <fullName evidence="6">Pentatricopeptide repeat-containing protein, chloroplastic</fullName>
    </recommendedName>
</protein>
<feature type="compositionally biased region" description="Low complexity" evidence="3">
    <location>
        <begin position="52"/>
        <end position="82"/>
    </location>
</feature>
<organism evidence="4 5">
    <name type="scientific">Prorocentrum cordatum</name>
    <dbReference type="NCBI Taxonomy" id="2364126"/>
    <lineage>
        <taxon>Eukaryota</taxon>
        <taxon>Sar</taxon>
        <taxon>Alveolata</taxon>
        <taxon>Dinophyceae</taxon>
        <taxon>Prorocentrales</taxon>
        <taxon>Prorocentraceae</taxon>
        <taxon>Prorocentrum</taxon>
    </lineage>
</organism>
<dbReference type="InterPro" id="IPR011990">
    <property type="entry name" value="TPR-like_helical_dom_sf"/>
</dbReference>
<dbReference type="InterPro" id="IPR002885">
    <property type="entry name" value="PPR_rpt"/>
</dbReference>
<evidence type="ECO:0000313" key="4">
    <source>
        <dbReference type="EMBL" id="CAK0796003.1"/>
    </source>
</evidence>
<dbReference type="EMBL" id="CAUYUJ010001447">
    <property type="protein sequence ID" value="CAK0796003.1"/>
    <property type="molecule type" value="Genomic_DNA"/>
</dbReference>
<sequence>MLEEKVEPNVVSYSAGVSACEKGEQWLRALVLLREMREATLEPDETSSLQVPGARLRSGPGRPRPARGAPGAAPRRPLGGPREVSCSAGISACEKGEQWQWSLALLSEMWAAKLEPNVISYSAGISACEKGRQWQRALSLLSEIRQANLKPDASSPTAPGSARARKADNGSGRCRCSARCGGRAWSPTPAAATLGSWLALEAGRISGRSGCSRRRGMRSSSPTPSVSAMQSCMRCADECRVGQTKVLGSSRVGMAANRTSLQRDGQERRRSRNLISDDARASASEIGVNWQQVNYVAGQREWGMRSLSRQI</sequence>
<keyword evidence="5" id="KW-1185">Reference proteome</keyword>
<evidence type="ECO:0000313" key="5">
    <source>
        <dbReference type="Proteomes" id="UP001189429"/>
    </source>
</evidence>
<dbReference type="PANTHER" id="PTHR47936">
    <property type="entry name" value="PPR_LONG DOMAIN-CONTAINING PROTEIN"/>
    <property type="match status" value="1"/>
</dbReference>
<reference evidence="4" key="1">
    <citation type="submission" date="2023-10" db="EMBL/GenBank/DDBJ databases">
        <authorList>
            <person name="Chen Y."/>
            <person name="Shah S."/>
            <person name="Dougan E. K."/>
            <person name="Thang M."/>
            <person name="Chan C."/>
        </authorList>
    </citation>
    <scope>NUCLEOTIDE SEQUENCE [LARGE SCALE GENOMIC DNA]</scope>
</reference>
<dbReference type="PROSITE" id="PS51375">
    <property type="entry name" value="PPR"/>
    <property type="match status" value="2"/>
</dbReference>
<proteinExistence type="predicted"/>
<feature type="repeat" description="PPR" evidence="2">
    <location>
        <begin position="117"/>
        <end position="151"/>
    </location>
</feature>
<dbReference type="PROSITE" id="PS51257">
    <property type="entry name" value="PROKAR_LIPOPROTEIN"/>
    <property type="match status" value="1"/>
</dbReference>
<evidence type="ECO:0000256" key="1">
    <source>
        <dbReference type="ARBA" id="ARBA00022737"/>
    </source>
</evidence>
<dbReference type="PANTHER" id="PTHR47936:SF1">
    <property type="entry name" value="PENTATRICOPEPTIDE REPEAT-CONTAINING PROTEIN GUN1, CHLOROPLASTIC"/>
    <property type="match status" value="1"/>
</dbReference>
<keyword evidence="1" id="KW-0677">Repeat</keyword>
<name>A0ABN9PS81_9DINO</name>
<feature type="region of interest" description="Disordered" evidence="3">
    <location>
        <begin position="208"/>
        <end position="227"/>
    </location>
</feature>
<feature type="region of interest" description="Disordered" evidence="3">
    <location>
        <begin position="41"/>
        <end position="83"/>
    </location>
</feature>
<evidence type="ECO:0008006" key="6">
    <source>
        <dbReference type="Google" id="ProtNLM"/>
    </source>
</evidence>
<feature type="repeat" description="PPR" evidence="2">
    <location>
        <begin position="9"/>
        <end position="43"/>
    </location>
</feature>
<dbReference type="Proteomes" id="UP001189429">
    <property type="component" value="Unassembled WGS sequence"/>
</dbReference>